<evidence type="ECO:0000256" key="4">
    <source>
        <dbReference type="ARBA" id="ARBA00022801"/>
    </source>
</evidence>
<dbReference type="PROSITE" id="PS51194">
    <property type="entry name" value="HELICASE_CTER"/>
    <property type="match status" value="1"/>
</dbReference>
<accession>A0A6P6XWQ5</accession>
<dbReference type="SUPFAM" id="SSF52540">
    <property type="entry name" value="P-loop containing nucleoside triphosphate hydrolases"/>
    <property type="match status" value="1"/>
</dbReference>
<keyword evidence="3" id="KW-0547">Nucleotide-binding</keyword>
<dbReference type="InterPro" id="IPR036179">
    <property type="entry name" value="Ig-like_dom_sf"/>
</dbReference>
<dbReference type="Pfam" id="PF21010">
    <property type="entry name" value="HA2_C"/>
    <property type="match status" value="1"/>
</dbReference>
<evidence type="ECO:0000256" key="1">
    <source>
        <dbReference type="ARBA" id="ARBA00008792"/>
    </source>
</evidence>
<organism evidence="12 13">
    <name type="scientific">Dermatophagoides pteronyssinus</name>
    <name type="common">European house dust mite</name>
    <dbReference type="NCBI Taxonomy" id="6956"/>
    <lineage>
        <taxon>Eukaryota</taxon>
        <taxon>Metazoa</taxon>
        <taxon>Ecdysozoa</taxon>
        <taxon>Arthropoda</taxon>
        <taxon>Chelicerata</taxon>
        <taxon>Arachnida</taxon>
        <taxon>Acari</taxon>
        <taxon>Acariformes</taxon>
        <taxon>Sarcoptiformes</taxon>
        <taxon>Astigmata</taxon>
        <taxon>Psoroptidia</taxon>
        <taxon>Analgoidea</taxon>
        <taxon>Pyroglyphidae</taxon>
        <taxon>Dermatophagoidinae</taxon>
        <taxon>Dermatophagoides</taxon>
    </lineage>
</organism>
<keyword evidence="6" id="KW-0067">ATP-binding</keyword>
<dbReference type="GO" id="GO:0005730">
    <property type="term" value="C:nucleolus"/>
    <property type="evidence" value="ECO:0007669"/>
    <property type="project" value="TreeGrafter"/>
</dbReference>
<dbReference type="InterPro" id="IPR003599">
    <property type="entry name" value="Ig_sub"/>
</dbReference>
<dbReference type="GO" id="GO:0004386">
    <property type="term" value="F:helicase activity"/>
    <property type="evidence" value="ECO:0007669"/>
    <property type="project" value="UniProtKB-KW"/>
</dbReference>
<dbReference type="InterPro" id="IPR011709">
    <property type="entry name" value="DEAD-box_helicase_OB_fold"/>
</dbReference>
<dbReference type="Pfam" id="PF13927">
    <property type="entry name" value="Ig_3"/>
    <property type="match status" value="1"/>
</dbReference>
<dbReference type="RefSeq" id="XP_027197610.1">
    <property type="nucleotide sequence ID" value="XM_027341809.1"/>
</dbReference>
<evidence type="ECO:0000259" key="9">
    <source>
        <dbReference type="PROSITE" id="PS50835"/>
    </source>
</evidence>
<dbReference type="FunFam" id="3.40.50.300:FF:002693">
    <property type="entry name" value="Predicted protein"/>
    <property type="match status" value="1"/>
</dbReference>
<dbReference type="SMART" id="SM00847">
    <property type="entry name" value="HA2"/>
    <property type="match status" value="1"/>
</dbReference>
<dbReference type="SMART" id="SM00487">
    <property type="entry name" value="DEXDc"/>
    <property type="match status" value="1"/>
</dbReference>
<dbReference type="InterPro" id="IPR056371">
    <property type="entry name" value="DHX37-like_C"/>
</dbReference>
<feature type="compositionally biased region" description="Acidic residues" evidence="7">
    <location>
        <begin position="386"/>
        <end position="404"/>
    </location>
</feature>
<dbReference type="Pfam" id="PF07717">
    <property type="entry name" value="OB_NTP_bind"/>
    <property type="match status" value="1"/>
</dbReference>
<keyword evidence="8" id="KW-0812">Transmembrane</keyword>
<dbReference type="PANTHER" id="PTHR18934:SF99">
    <property type="entry name" value="ATP-DEPENDENT RNA HELICASE DHX37-RELATED"/>
    <property type="match status" value="1"/>
</dbReference>
<dbReference type="KEGG" id="dpte:113791957"/>
<dbReference type="Pfam" id="PF07679">
    <property type="entry name" value="I-set"/>
    <property type="match status" value="1"/>
</dbReference>
<dbReference type="CDD" id="cd18791">
    <property type="entry name" value="SF2_C_RHA"/>
    <property type="match status" value="1"/>
</dbReference>
<dbReference type="Pfam" id="PF00270">
    <property type="entry name" value="DEAD"/>
    <property type="match status" value="1"/>
</dbReference>
<evidence type="ECO:0000256" key="2">
    <source>
        <dbReference type="ARBA" id="ARBA00012552"/>
    </source>
</evidence>
<dbReference type="GO" id="GO:0016787">
    <property type="term" value="F:hydrolase activity"/>
    <property type="evidence" value="ECO:0007669"/>
    <property type="project" value="UniProtKB-KW"/>
</dbReference>
<dbReference type="InParanoid" id="A0A6P6XWQ5"/>
<feature type="compositionally biased region" description="Acidic residues" evidence="7">
    <location>
        <begin position="594"/>
        <end position="605"/>
    </location>
</feature>
<gene>
    <name evidence="13" type="primary">LOC113791957</name>
</gene>
<dbReference type="Pfam" id="PF04408">
    <property type="entry name" value="WHD_HA2"/>
    <property type="match status" value="1"/>
</dbReference>
<feature type="domain" description="Ig-like" evidence="9">
    <location>
        <begin position="451"/>
        <end position="559"/>
    </location>
</feature>
<feature type="region of interest" description="Disordered" evidence="7">
    <location>
        <begin position="993"/>
        <end position="1016"/>
    </location>
</feature>
<feature type="region of interest" description="Disordered" evidence="7">
    <location>
        <begin position="382"/>
        <end position="407"/>
    </location>
</feature>
<evidence type="ECO:0000256" key="5">
    <source>
        <dbReference type="ARBA" id="ARBA00022806"/>
    </source>
</evidence>
<dbReference type="Proteomes" id="UP000515146">
    <property type="component" value="Unplaced"/>
</dbReference>
<name>A0A6P6XWQ5_DERPT</name>
<comment type="similarity">
    <text evidence="1">Belongs to the DEAD box helicase family. DEAH subfamily.</text>
</comment>
<dbReference type="SUPFAM" id="SSF48726">
    <property type="entry name" value="Immunoglobulin"/>
    <property type="match status" value="5"/>
</dbReference>
<feature type="domain" description="Ig-like" evidence="9">
    <location>
        <begin position="352"/>
        <end position="448"/>
    </location>
</feature>
<feature type="domain" description="Helicase C-terminal" evidence="11">
    <location>
        <begin position="973"/>
        <end position="1159"/>
    </location>
</feature>
<dbReference type="InterPro" id="IPR003593">
    <property type="entry name" value="AAA+_ATPase"/>
</dbReference>
<keyword evidence="5 13" id="KW-0347">Helicase</keyword>
<evidence type="ECO:0000256" key="8">
    <source>
        <dbReference type="SAM" id="Phobius"/>
    </source>
</evidence>
<feature type="transmembrane region" description="Helical" evidence="8">
    <location>
        <begin position="14"/>
        <end position="37"/>
    </location>
</feature>
<feature type="region of interest" description="Disordered" evidence="7">
    <location>
        <begin position="594"/>
        <end position="649"/>
    </location>
</feature>
<dbReference type="CTD" id="682"/>
<feature type="domain" description="Ig-like" evidence="9">
    <location>
        <begin position="240"/>
        <end position="330"/>
    </location>
</feature>
<dbReference type="InterPro" id="IPR013098">
    <property type="entry name" value="Ig_I-set"/>
</dbReference>
<reference evidence="13" key="1">
    <citation type="submission" date="2025-08" db="UniProtKB">
        <authorList>
            <consortium name="RefSeq"/>
        </authorList>
    </citation>
    <scope>IDENTIFICATION</scope>
    <source>
        <strain evidence="13">Airmid</strain>
    </source>
</reference>
<dbReference type="CDD" id="cd17982">
    <property type="entry name" value="DEXHc_DHX37"/>
    <property type="match status" value="1"/>
</dbReference>
<evidence type="ECO:0000259" key="11">
    <source>
        <dbReference type="PROSITE" id="PS51194"/>
    </source>
</evidence>
<dbReference type="InterPro" id="IPR011545">
    <property type="entry name" value="DEAD/DEAH_box_helicase_dom"/>
</dbReference>
<dbReference type="Pfam" id="PF23362">
    <property type="entry name" value="DHX37_C"/>
    <property type="match status" value="1"/>
</dbReference>
<dbReference type="SMART" id="SM00382">
    <property type="entry name" value="AAA"/>
    <property type="match status" value="1"/>
</dbReference>
<keyword evidence="4" id="KW-0378">Hydrolase</keyword>
<evidence type="ECO:0000259" key="10">
    <source>
        <dbReference type="PROSITE" id="PS51192"/>
    </source>
</evidence>
<feature type="domain" description="Helicase ATP-binding" evidence="10">
    <location>
        <begin position="703"/>
        <end position="870"/>
    </location>
</feature>
<evidence type="ECO:0000256" key="7">
    <source>
        <dbReference type="SAM" id="MobiDB-lite"/>
    </source>
</evidence>
<keyword evidence="12" id="KW-1185">Reference proteome</keyword>
<dbReference type="InterPro" id="IPR013783">
    <property type="entry name" value="Ig-like_fold"/>
</dbReference>
<dbReference type="FunCoup" id="A0A6P6XWQ5">
    <property type="interactions" value="1967"/>
</dbReference>
<dbReference type="InterPro" id="IPR003598">
    <property type="entry name" value="Ig_sub2"/>
</dbReference>
<evidence type="ECO:0000256" key="3">
    <source>
        <dbReference type="ARBA" id="ARBA00022741"/>
    </source>
</evidence>
<sequence>MVVNQDQFNLKKDIIMLSYIFYFIIICQFGIPFVNLLETDVIYEGPKYLEEGKILQISCILSRYLWPQWSFNNQRLDEIEDSRIELRFENGRQSSIDRREILIIENVSLNDEGFYRCNQHSIRVHYVHVLPKFPFNHSNISPSRLVKIMQKEFDNVELECQSDHYNQRYSPVNWSKNGLPIKREDGRRIQHDNRLIIYNATSETDAGQYYCQLTINSIDIELIKNSGQTIELRAAINVKPFSMNVIRRKENDSLSMICNYSGHPKGTIKWMINNNTLSSSSSLSSENGIRFDQSEQPNDMIIIDRLKRQNSGIFKCQVDNIWTSDQKSFQLIVDDNSIDMDDKEILIERRELRIPCRLSDSIPIRQDEPTWYKDNVKLNVNYRNNDDDDDDDDEHDNDSNENDSDESRIYIEKISDRQWDLVIDKAKLNDIGDYKCKIHNSEAITKVRTKPLLHQFEELDADNFKSANLVEGDRLSLRCALIEGYGKDAKIQWLMYGEFEGPDNEREINVSDTRISIQNNETAQESVLTIESVVPQDRYFYVCKATNEITDYNNTILLRVKDKYAALWPFLGIVAEVLILCIIILVYEKRKDEDELESSSEDENNDQNNDEKNDEENEKIHSDSDQRLEEKPESENKSTLVVKSPEEEPLEDIKTVDKNQIKIEDGNAVKEKKKSIFVHVDRPEKIQQARQRLPILSEEHNIMDAIMHNQVVIICGETGSGKTTQVPQFLYEAGYATNGKLIGVTEPRRVAAISMSKRVAYELNMSEQEVSYQIRFEGNVSDKTRIKFMTDGILMKEIERDLYLTKYSALIIDEAHERSLYSDILIGFLSRIVQVRHKKGDPLKLIIMSATLRVEDFTENKHLFKNPPPVIKIDSRQYPVTIHFSKYTNPNYIQEAFKKVCKIHSISQPGGILVFVTGRTEVLSLCRMLKAKFPITHRIDREKQNNMTKANDENNEQIIEKSIDDMNSKLRINLDVYSIDPVETSEKIIDGLDLYDNDSNDADENENNNDNEEDEDITEDLGFLTTTEPLYCLPLYSMMPSKKQAMVFQPPPVGCRLCVIATNIAETSLTLPNIRYVIDTGKVKNVVYDRMTSVSTFVIEWTSKASADQRSGRAGRTSAGYCYRLYSSAVFNDQFKQYSEPEILQKPIDNLLLQMKAIGFENVINFPFPTKPNLEALVAAEKLLNQLDALETKTLIIKKNKKIERSNITWFGRLMSYFPVSPRFSRILLLSTQADLVPLVVTLISLLTVQELFISDVSKEIKQRRESWFFSHPFCQILGDIWTLLSAFGSSHYHGFSEKFSLSHGLRHNAIREAEKLRLQLLNQLRLIMKNQTLSPELSVPNEIQVKMLSKLFLSGFSDHIARRIPFTMVTVQDEHGDVRKVQKSIRNCYQSIEVEQYVFISPNSVLLNQTNDFVVYQEIFESSDSGKMYMRNVLPIQMEWLAIYAHKHCTFSNPLEDPPPRYDPDDDCIKCHRKSTFGPHSWELPAIEVDYPDGLDKYCHFAYFLFNGLVIPSLKENLPYLSSPAILFIKSWAMVQPKVDNVIKCLINNQIDCKRVLIAKWTANSKFLLKEYLEWIDDGHKDNVRNCWPPC</sequence>
<dbReference type="GO" id="GO:0003723">
    <property type="term" value="F:RNA binding"/>
    <property type="evidence" value="ECO:0007669"/>
    <property type="project" value="TreeGrafter"/>
</dbReference>
<dbReference type="PROSITE" id="PS00690">
    <property type="entry name" value="DEAH_ATP_HELICASE"/>
    <property type="match status" value="1"/>
</dbReference>
<dbReference type="Gene3D" id="3.40.50.300">
    <property type="entry name" value="P-loop containing nucleotide triphosphate hydrolases"/>
    <property type="match status" value="2"/>
</dbReference>
<keyword evidence="8" id="KW-1133">Transmembrane helix</keyword>
<dbReference type="GO" id="GO:0000462">
    <property type="term" value="P:maturation of SSU-rRNA from tricistronic rRNA transcript (SSU-rRNA, 5.8S rRNA, LSU-rRNA)"/>
    <property type="evidence" value="ECO:0007669"/>
    <property type="project" value="TreeGrafter"/>
</dbReference>
<dbReference type="InterPro" id="IPR048333">
    <property type="entry name" value="HA2_WH"/>
</dbReference>
<dbReference type="InterPro" id="IPR027417">
    <property type="entry name" value="P-loop_NTPase"/>
</dbReference>
<dbReference type="Pfam" id="PF00271">
    <property type="entry name" value="Helicase_C"/>
    <property type="match status" value="1"/>
</dbReference>
<dbReference type="PROSITE" id="PS51192">
    <property type="entry name" value="HELICASE_ATP_BIND_1"/>
    <property type="match status" value="1"/>
</dbReference>
<evidence type="ECO:0000256" key="6">
    <source>
        <dbReference type="ARBA" id="ARBA00022840"/>
    </source>
</evidence>
<feature type="compositionally biased region" description="Basic and acidic residues" evidence="7">
    <location>
        <begin position="618"/>
        <end position="636"/>
    </location>
</feature>
<dbReference type="Gene3D" id="2.60.40.10">
    <property type="entry name" value="Immunoglobulins"/>
    <property type="match status" value="5"/>
</dbReference>
<dbReference type="InterPro" id="IPR014001">
    <property type="entry name" value="Helicase_ATP-bd"/>
</dbReference>
<feature type="domain" description="Ig-like" evidence="9">
    <location>
        <begin position="142"/>
        <end position="221"/>
    </location>
</feature>
<dbReference type="InterPro" id="IPR007110">
    <property type="entry name" value="Ig-like_dom"/>
</dbReference>
<evidence type="ECO:0000313" key="12">
    <source>
        <dbReference type="Proteomes" id="UP000515146"/>
    </source>
</evidence>
<dbReference type="SMART" id="SM00409">
    <property type="entry name" value="IG"/>
    <property type="match status" value="5"/>
</dbReference>
<dbReference type="OrthoDB" id="10025033at2759"/>
<dbReference type="PROSITE" id="PS50835">
    <property type="entry name" value="IG_LIKE"/>
    <property type="match status" value="4"/>
</dbReference>
<keyword evidence="8" id="KW-0472">Membrane</keyword>
<dbReference type="EC" id="3.6.4.13" evidence="2"/>
<dbReference type="SMART" id="SM00490">
    <property type="entry name" value="HELICc"/>
    <property type="match status" value="1"/>
</dbReference>
<dbReference type="SMART" id="SM00408">
    <property type="entry name" value="IGc2"/>
    <property type="match status" value="5"/>
</dbReference>
<dbReference type="GO" id="GO:0005524">
    <property type="term" value="F:ATP binding"/>
    <property type="evidence" value="ECO:0007669"/>
    <property type="project" value="UniProtKB-KW"/>
</dbReference>
<dbReference type="InterPro" id="IPR002464">
    <property type="entry name" value="DNA/RNA_helicase_DEAH_CS"/>
</dbReference>
<dbReference type="InterPro" id="IPR007502">
    <property type="entry name" value="Helicase-assoc_dom"/>
</dbReference>
<evidence type="ECO:0000313" key="13">
    <source>
        <dbReference type="RefSeq" id="XP_027197610.1"/>
    </source>
</evidence>
<dbReference type="CDD" id="cd00096">
    <property type="entry name" value="Ig"/>
    <property type="match status" value="1"/>
</dbReference>
<dbReference type="PANTHER" id="PTHR18934">
    <property type="entry name" value="ATP-DEPENDENT RNA HELICASE"/>
    <property type="match status" value="1"/>
</dbReference>
<protein>
    <recommendedName>
        <fullName evidence="2">RNA helicase</fullName>
        <ecNumber evidence="2">3.6.4.13</ecNumber>
    </recommendedName>
</protein>
<feature type="transmembrane region" description="Helical" evidence="8">
    <location>
        <begin position="566"/>
        <end position="587"/>
    </location>
</feature>
<dbReference type="Gene3D" id="1.20.120.1080">
    <property type="match status" value="1"/>
</dbReference>
<proteinExistence type="inferred from homology"/>
<dbReference type="InterPro" id="IPR001650">
    <property type="entry name" value="Helicase_C-like"/>
</dbReference>